<sequence>MIDGRWYQADRSVRSLEPVDGPTFPLYGSGGSLTDEDLATNLLAAQLWQESRSRQASAGVDYIWPDNVLYEPALPGIQLSDDEFVPVDHEVLRRARRRALVEYMLGERSGGFYVSQPVIAEAVATLVGDRVGGTVLDPFCGTGSFLWAVVDRAKQLDVPVEFVGYDVDQKVAEAAAAIGRQEPLLTTIEHANAYDVELPRARVVVTAPPLGLRLQAPHVLLNGNSTTDGEAAAVDLCLRALEPGGRAVFHLGTGFTFKQALDRYRQYLADEVRVAVLVGLPSGAFPGTTMRSILLVIDRAEPGETFLAQLGEDWEAQIDVEGAALLAAREHLDGGGPTIVGHA</sequence>
<evidence type="ECO:0000259" key="1">
    <source>
        <dbReference type="Pfam" id="PF02384"/>
    </source>
</evidence>
<accession>A0A6P0HGE9</accession>
<proteinExistence type="predicted"/>
<evidence type="ECO:0000313" key="2">
    <source>
        <dbReference type="EMBL" id="NEN76775.1"/>
    </source>
</evidence>
<dbReference type="Proteomes" id="UP000468687">
    <property type="component" value="Unassembled WGS sequence"/>
</dbReference>
<dbReference type="GO" id="GO:0008170">
    <property type="term" value="F:N-methyltransferase activity"/>
    <property type="evidence" value="ECO:0007669"/>
    <property type="project" value="InterPro"/>
</dbReference>
<dbReference type="InterPro" id="IPR029063">
    <property type="entry name" value="SAM-dependent_MTases_sf"/>
</dbReference>
<feature type="domain" description="DNA methylase adenine-specific" evidence="1">
    <location>
        <begin position="106"/>
        <end position="301"/>
    </location>
</feature>
<name>A0A6P0HGE9_9ACTN</name>
<dbReference type="PANTHER" id="PTHR42998:SF1">
    <property type="entry name" value="TYPE I RESTRICTION ENZYME HINDI METHYLASE SUBUNIT"/>
    <property type="match status" value="1"/>
</dbReference>
<comment type="caution">
    <text evidence="2">The sequence shown here is derived from an EMBL/GenBank/DDBJ whole genome shotgun (WGS) entry which is preliminary data.</text>
</comment>
<dbReference type="GO" id="GO:0003677">
    <property type="term" value="F:DNA binding"/>
    <property type="evidence" value="ECO:0007669"/>
    <property type="project" value="InterPro"/>
</dbReference>
<organism evidence="2 3">
    <name type="scientific">Nocardioides zeae</name>
    <dbReference type="NCBI Taxonomy" id="1457234"/>
    <lineage>
        <taxon>Bacteria</taxon>
        <taxon>Bacillati</taxon>
        <taxon>Actinomycetota</taxon>
        <taxon>Actinomycetes</taxon>
        <taxon>Propionibacteriales</taxon>
        <taxon>Nocardioidaceae</taxon>
        <taxon>Nocardioides</taxon>
    </lineage>
</organism>
<dbReference type="InterPro" id="IPR052916">
    <property type="entry name" value="Type-I_RE_MTase_Subunit"/>
</dbReference>
<dbReference type="EMBL" id="JAAGXA010000001">
    <property type="protein sequence ID" value="NEN76775.1"/>
    <property type="molecule type" value="Genomic_DNA"/>
</dbReference>
<dbReference type="RefSeq" id="WP_163770145.1">
    <property type="nucleotide sequence ID" value="NZ_JAAGXA010000001.1"/>
</dbReference>
<dbReference type="PANTHER" id="PTHR42998">
    <property type="entry name" value="TYPE I RESTRICTION ENZYME HINDVIIP M PROTEIN-RELATED"/>
    <property type="match status" value="1"/>
</dbReference>
<evidence type="ECO:0000313" key="3">
    <source>
        <dbReference type="Proteomes" id="UP000468687"/>
    </source>
</evidence>
<dbReference type="SUPFAM" id="SSF53335">
    <property type="entry name" value="S-adenosyl-L-methionine-dependent methyltransferases"/>
    <property type="match status" value="1"/>
</dbReference>
<dbReference type="Gene3D" id="3.40.50.150">
    <property type="entry name" value="Vaccinia Virus protein VP39"/>
    <property type="match status" value="1"/>
</dbReference>
<keyword evidence="2" id="KW-0489">Methyltransferase</keyword>
<keyword evidence="2" id="KW-0808">Transferase</keyword>
<gene>
    <name evidence="2" type="ORF">G3T38_00625</name>
</gene>
<protein>
    <submittedName>
        <fullName evidence="2">N-6 DNA methylase</fullName>
    </submittedName>
</protein>
<reference evidence="2 3" key="1">
    <citation type="journal article" date="2014" name="Int. J. Syst. Evol. Microbiol.">
        <title>Nocardioides zeae sp. nov., isolated from the stem of Zea mays.</title>
        <authorList>
            <person name="Glaeser S.P."/>
            <person name="McInroy J.A."/>
            <person name="Busse H.J."/>
            <person name="Kampfer P."/>
        </authorList>
    </citation>
    <scope>NUCLEOTIDE SEQUENCE [LARGE SCALE GENOMIC DNA]</scope>
    <source>
        <strain evidence="2 3">JCM 30728</strain>
    </source>
</reference>
<dbReference type="Pfam" id="PF02384">
    <property type="entry name" value="N6_Mtase"/>
    <property type="match status" value="1"/>
</dbReference>
<dbReference type="InterPro" id="IPR003356">
    <property type="entry name" value="DNA_methylase_A-5"/>
</dbReference>
<dbReference type="AlphaFoldDB" id="A0A6P0HGE9"/>
<dbReference type="CDD" id="cd02440">
    <property type="entry name" value="AdoMet_MTases"/>
    <property type="match status" value="1"/>
</dbReference>
<keyword evidence="3" id="KW-1185">Reference proteome</keyword>
<dbReference type="GO" id="GO:0032259">
    <property type="term" value="P:methylation"/>
    <property type="evidence" value="ECO:0007669"/>
    <property type="project" value="UniProtKB-KW"/>
</dbReference>